<keyword evidence="13" id="KW-1185">Reference proteome</keyword>
<dbReference type="SMART" id="SM01323">
    <property type="entry name" value="YajC"/>
    <property type="match status" value="1"/>
</dbReference>
<dbReference type="Pfam" id="PF02699">
    <property type="entry name" value="YajC"/>
    <property type="match status" value="1"/>
</dbReference>
<keyword evidence="5 11" id="KW-0812">Transmembrane</keyword>
<evidence type="ECO:0000256" key="9">
    <source>
        <dbReference type="ARBA" id="ARBA00023136"/>
    </source>
</evidence>
<evidence type="ECO:0000256" key="2">
    <source>
        <dbReference type="ARBA" id="ARBA00006742"/>
    </source>
</evidence>
<evidence type="ECO:0000313" key="12">
    <source>
        <dbReference type="EMBL" id="GAA4433405.1"/>
    </source>
</evidence>
<keyword evidence="8" id="KW-0811">Translocation</keyword>
<dbReference type="InterPro" id="IPR003849">
    <property type="entry name" value="Preprotein_translocase_YajC"/>
</dbReference>
<keyword evidence="7 11" id="KW-1133">Transmembrane helix</keyword>
<feature type="compositionally biased region" description="Acidic residues" evidence="10">
    <location>
        <begin position="89"/>
        <end position="104"/>
    </location>
</feature>
<protein>
    <recommendedName>
        <fullName evidence="14">Preprotein translocase subunit YajC</fullName>
    </recommendedName>
</protein>
<evidence type="ECO:0000256" key="8">
    <source>
        <dbReference type="ARBA" id="ARBA00023010"/>
    </source>
</evidence>
<dbReference type="PANTHER" id="PTHR33909">
    <property type="entry name" value="SEC TRANSLOCON ACCESSORY COMPLEX SUBUNIT YAJC"/>
    <property type="match status" value="1"/>
</dbReference>
<feature type="region of interest" description="Disordered" evidence="10">
    <location>
        <begin position="75"/>
        <end position="152"/>
    </location>
</feature>
<keyword evidence="9 11" id="KW-0472">Membrane</keyword>
<evidence type="ECO:0000256" key="10">
    <source>
        <dbReference type="SAM" id="MobiDB-lite"/>
    </source>
</evidence>
<evidence type="ECO:0000256" key="4">
    <source>
        <dbReference type="ARBA" id="ARBA00022475"/>
    </source>
</evidence>
<dbReference type="PANTHER" id="PTHR33909:SF1">
    <property type="entry name" value="SEC TRANSLOCON ACCESSORY COMPLEX SUBUNIT YAJC"/>
    <property type="match status" value="1"/>
</dbReference>
<dbReference type="RefSeq" id="WP_345218877.1">
    <property type="nucleotide sequence ID" value="NZ_BAABGN010000013.1"/>
</dbReference>
<evidence type="ECO:0000313" key="13">
    <source>
        <dbReference type="Proteomes" id="UP001500622"/>
    </source>
</evidence>
<proteinExistence type="inferred from homology"/>
<evidence type="ECO:0000256" key="11">
    <source>
        <dbReference type="SAM" id="Phobius"/>
    </source>
</evidence>
<accession>A0ABP8LQN1</accession>
<feature type="transmembrane region" description="Helical" evidence="11">
    <location>
        <begin position="6"/>
        <end position="23"/>
    </location>
</feature>
<keyword evidence="3" id="KW-0813">Transport</keyword>
<evidence type="ECO:0000256" key="5">
    <source>
        <dbReference type="ARBA" id="ARBA00022692"/>
    </source>
</evidence>
<evidence type="ECO:0000256" key="7">
    <source>
        <dbReference type="ARBA" id="ARBA00022989"/>
    </source>
</evidence>
<dbReference type="Proteomes" id="UP001500622">
    <property type="component" value="Unassembled WGS sequence"/>
</dbReference>
<reference evidence="13" key="1">
    <citation type="journal article" date="2019" name="Int. J. Syst. Evol. Microbiol.">
        <title>The Global Catalogue of Microorganisms (GCM) 10K type strain sequencing project: providing services to taxonomists for standard genome sequencing and annotation.</title>
        <authorList>
            <consortium name="The Broad Institute Genomics Platform"/>
            <consortium name="The Broad Institute Genome Sequencing Center for Infectious Disease"/>
            <person name="Wu L."/>
            <person name="Ma J."/>
        </authorList>
    </citation>
    <scope>NUCLEOTIDE SEQUENCE [LARGE SCALE GENOMIC DNA]</scope>
    <source>
        <strain evidence="13">JCM 17810</strain>
    </source>
</reference>
<gene>
    <name evidence="12" type="ORF">GCM10023169_40330</name>
</gene>
<comment type="caution">
    <text evidence="12">The sequence shown here is derived from an EMBL/GenBank/DDBJ whole genome shotgun (WGS) entry which is preliminary data.</text>
</comment>
<organism evidence="12 13">
    <name type="scientific">Georgenia halophila</name>
    <dbReference type="NCBI Taxonomy" id="620889"/>
    <lineage>
        <taxon>Bacteria</taxon>
        <taxon>Bacillati</taxon>
        <taxon>Actinomycetota</taxon>
        <taxon>Actinomycetes</taxon>
        <taxon>Micrococcales</taxon>
        <taxon>Bogoriellaceae</taxon>
        <taxon>Georgenia</taxon>
    </lineage>
</organism>
<comment type="similarity">
    <text evidence="2">Belongs to the YajC family.</text>
</comment>
<sequence length="152" mass="16297">MDPSILIFLAVMIGLMWFVSRRGKKQQAQARERLNEAMVPGTWVVTIGGFFGKVVEIDGDVVTLEDPSGHETIWLKGAVKEAKEPPFAEADEDTEESADADESGEVSTPVVDVEPTTDDPAIGGTTATDPTLRPGGPGVDEDGRLTDDEKRA</sequence>
<dbReference type="NCBIfam" id="TIGR00739">
    <property type="entry name" value="yajC"/>
    <property type="match status" value="1"/>
</dbReference>
<keyword evidence="4" id="KW-1003">Cell membrane</keyword>
<feature type="compositionally biased region" description="Basic and acidic residues" evidence="10">
    <location>
        <begin position="141"/>
        <end position="152"/>
    </location>
</feature>
<evidence type="ECO:0000256" key="6">
    <source>
        <dbReference type="ARBA" id="ARBA00022927"/>
    </source>
</evidence>
<name>A0ABP8LQN1_9MICO</name>
<keyword evidence="6" id="KW-0653">Protein transport</keyword>
<evidence type="ECO:0008006" key="14">
    <source>
        <dbReference type="Google" id="ProtNLM"/>
    </source>
</evidence>
<evidence type="ECO:0000256" key="3">
    <source>
        <dbReference type="ARBA" id="ARBA00022448"/>
    </source>
</evidence>
<dbReference type="EMBL" id="BAABGN010000013">
    <property type="protein sequence ID" value="GAA4433405.1"/>
    <property type="molecule type" value="Genomic_DNA"/>
</dbReference>
<comment type="subcellular location">
    <subcellularLocation>
        <location evidence="1">Cell membrane</location>
        <topology evidence="1">Single-pass membrane protein</topology>
    </subcellularLocation>
</comment>
<evidence type="ECO:0000256" key="1">
    <source>
        <dbReference type="ARBA" id="ARBA00004162"/>
    </source>
</evidence>